<dbReference type="EMBL" id="NBNE01002880">
    <property type="protein sequence ID" value="OWZ09188.1"/>
    <property type="molecule type" value="Genomic_DNA"/>
</dbReference>
<evidence type="ECO:0000313" key="1">
    <source>
        <dbReference type="EMBL" id="OWZ09188.1"/>
    </source>
</evidence>
<reference evidence="2" key="1">
    <citation type="submission" date="2017-03" db="EMBL/GenBank/DDBJ databases">
        <title>Phytopthora megakarya and P. palmivora, two closely related causual agents of cacao black pod achieved similar genome size and gene model numbers by different mechanisms.</title>
        <authorList>
            <person name="Ali S."/>
            <person name="Shao J."/>
            <person name="Larry D.J."/>
            <person name="Kronmiller B."/>
            <person name="Shen D."/>
            <person name="Strem M.D."/>
            <person name="Melnick R.L."/>
            <person name="Guiltinan M.J."/>
            <person name="Tyler B.M."/>
            <person name="Meinhardt L.W."/>
            <person name="Bailey B.A."/>
        </authorList>
    </citation>
    <scope>NUCLEOTIDE SEQUENCE [LARGE SCALE GENOMIC DNA]</scope>
    <source>
        <strain evidence="2">zdho120</strain>
    </source>
</reference>
<sequence>MSDAKELVAFMKLFLDDVFRPGMQAQMPRRDRDSPTPSCPEERMIASRGAGAILKHLCTLHHSGDLNDGIESHQCLLQAGAVDDPAPGYTQDILELVSK</sequence>
<comment type="caution">
    <text evidence="1">The sequence shown here is derived from an EMBL/GenBank/DDBJ whole genome shotgun (WGS) entry which is preliminary data.</text>
</comment>
<dbReference type="OrthoDB" id="112166at2759"/>
<name>A0A225VWA3_9STRA</name>
<protein>
    <submittedName>
        <fullName evidence="1">Uncharacterized protein</fullName>
    </submittedName>
</protein>
<proteinExistence type="predicted"/>
<accession>A0A225VWA3</accession>
<organism evidence="1 2">
    <name type="scientific">Phytophthora megakarya</name>
    <dbReference type="NCBI Taxonomy" id="4795"/>
    <lineage>
        <taxon>Eukaryota</taxon>
        <taxon>Sar</taxon>
        <taxon>Stramenopiles</taxon>
        <taxon>Oomycota</taxon>
        <taxon>Peronosporomycetes</taxon>
        <taxon>Peronosporales</taxon>
        <taxon>Peronosporaceae</taxon>
        <taxon>Phytophthora</taxon>
    </lineage>
</organism>
<dbReference type="AlphaFoldDB" id="A0A225VWA3"/>
<dbReference type="Proteomes" id="UP000198211">
    <property type="component" value="Unassembled WGS sequence"/>
</dbReference>
<keyword evidence="2" id="KW-1185">Reference proteome</keyword>
<evidence type="ECO:0000313" key="2">
    <source>
        <dbReference type="Proteomes" id="UP000198211"/>
    </source>
</evidence>
<gene>
    <name evidence="1" type="ORF">PHMEG_00018146</name>
</gene>